<protein>
    <recommendedName>
        <fullName evidence="6">Carboxylic ester hydrolase</fullName>
        <ecNumber evidence="6">3.1.1.-</ecNumber>
    </recommendedName>
</protein>
<dbReference type="PANTHER" id="PTHR43142:SF1">
    <property type="entry name" value="CARBOXYLIC ESTER HYDROLASE"/>
    <property type="match status" value="1"/>
</dbReference>
<feature type="chain" id="PRO_5040529328" description="Carboxylic ester hydrolase" evidence="6">
    <location>
        <begin position="21"/>
        <end position="541"/>
    </location>
</feature>
<dbReference type="InterPro" id="IPR029058">
    <property type="entry name" value="AB_hydrolase_fold"/>
</dbReference>
<dbReference type="InterPro" id="IPR002018">
    <property type="entry name" value="CarbesteraseB"/>
</dbReference>
<comment type="similarity">
    <text evidence="1 6">Belongs to the type-B carboxylesterase/lipase family.</text>
</comment>
<evidence type="ECO:0000256" key="1">
    <source>
        <dbReference type="ARBA" id="ARBA00005964"/>
    </source>
</evidence>
<keyword evidence="6" id="KW-0732">Signal</keyword>
<dbReference type="SUPFAM" id="SSF53474">
    <property type="entry name" value="alpha/beta-Hydrolases"/>
    <property type="match status" value="1"/>
</dbReference>
<keyword evidence="9" id="KW-1185">Reference proteome</keyword>
<proteinExistence type="inferred from homology"/>
<evidence type="ECO:0000313" key="8">
    <source>
        <dbReference type="EMBL" id="CAG9860255.1"/>
    </source>
</evidence>
<evidence type="ECO:0000256" key="5">
    <source>
        <dbReference type="ARBA" id="ARBA00023180"/>
    </source>
</evidence>
<keyword evidence="4" id="KW-1015">Disulfide bond</keyword>
<feature type="domain" description="Carboxylesterase type B" evidence="7">
    <location>
        <begin position="24"/>
        <end position="521"/>
    </location>
</feature>
<dbReference type="InterPro" id="IPR019819">
    <property type="entry name" value="Carboxylesterase_B_CS"/>
</dbReference>
<sequence>MIHLKALLGVLSLLLATIAAQNDGPVINLEKGKIRGLIRESENGNKYYAFQEIPFAAPPVGPNRFQVPKEPPQWDGILNTTRNTKRCYQSQLLQGDVETIESEDCLYLNVYSPDIHAKKLLPVLLWIHGGAFVTGSAVFGETGPKYIMDQDIVVVTTNYRLGAFGFVGTDDEVIPLNLGLKDQRLAMEWVNKNIHLFGGNPKHVVLAGESAGSISVGFHLISQRPNEEQLFQAAIMQSGTPIASGLKQSDSTQNAFDLGRRLDKNFSSKDSKELLNVLQKADAKDIVSAFVIGGVSLEKEGLFSHLGYQAFIDQKYQRVPVLIGFNSEEWLFVGKNETQLKEIDKDPSLLIPARVNVAPGMRPTVGKLLKEIYTQNTSFEEDFGGFVRFTSDSMFINGVCKLVELSCENAPYYLYQFAYKGVLGESMNIPPYNDTGNVVHAEDLRYMWDDGKNSDLRKFPAEDVLMLHRFVKMWTNFVKYFNPTPQADPLLQNISWKPSEPNTIRYLNINSTLEMRNNPRQYAQVKEVLDKYLVAPFDSMT</sequence>
<evidence type="ECO:0000256" key="4">
    <source>
        <dbReference type="ARBA" id="ARBA00023157"/>
    </source>
</evidence>
<reference evidence="8" key="1">
    <citation type="submission" date="2022-01" db="EMBL/GenBank/DDBJ databases">
        <authorList>
            <person name="King R."/>
        </authorList>
    </citation>
    <scope>NUCLEOTIDE SEQUENCE</scope>
</reference>
<keyword evidence="3 6" id="KW-0378">Hydrolase</keyword>
<dbReference type="EMBL" id="OU900096">
    <property type="protein sequence ID" value="CAG9860255.1"/>
    <property type="molecule type" value="Genomic_DNA"/>
</dbReference>
<gene>
    <name evidence="8" type="ORF">PHYEVI_LOCUS6611</name>
</gene>
<dbReference type="EC" id="3.1.1.-" evidence="6"/>
<dbReference type="InterPro" id="IPR019826">
    <property type="entry name" value="Carboxylesterase_B_AS"/>
</dbReference>
<evidence type="ECO:0000313" key="9">
    <source>
        <dbReference type="Proteomes" id="UP001153712"/>
    </source>
</evidence>
<organism evidence="8 9">
    <name type="scientific">Phyllotreta striolata</name>
    <name type="common">Striped flea beetle</name>
    <name type="synonym">Crioceris striolata</name>
    <dbReference type="NCBI Taxonomy" id="444603"/>
    <lineage>
        <taxon>Eukaryota</taxon>
        <taxon>Metazoa</taxon>
        <taxon>Ecdysozoa</taxon>
        <taxon>Arthropoda</taxon>
        <taxon>Hexapoda</taxon>
        <taxon>Insecta</taxon>
        <taxon>Pterygota</taxon>
        <taxon>Neoptera</taxon>
        <taxon>Endopterygota</taxon>
        <taxon>Coleoptera</taxon>
        <taxon>Polyphaga</taxon>
        <taxon>Cucujiformia</taxon>
        <taxon>Chrysomeloidea</taxon>
        <taxon>Chrysomelidae</taxon>
        <taxon>Galerucinae</taxon>
        <taxon>Alticini</taxon>
        <taxon>Phyllotreta</taxon>
    </lineage>
</organism>
<name>A0A9N9TR86_PHYSR</name>
<evidence type="ECO:0000256" key="2">
    <source>
        <dbReference type="ARBA" id="ARBA00022487"/>
    </source>
</evidence>
<evidence type="ECO:0000256" key="3">
    <source>
        <dbReference type="ARBA" id="ARBA00022801"/>
    </source>
</evidence>
<dbReference type="OrthoDB" id="19653at2759"/>
<accession>A0A9N9TR86</accession>
<keyword evidence="5" id="KW-0325">Glycoprotein</keyword>
<evidence type="ECO:0000256" key="6">
    <source>
        <dbReference type="RuleBase" id="RU361235"/>
    </source>
</evidence>
<dbReference type="PROSITE" id="PS00941">
    <property type="entry name" value="CARBOXYLESTERASE_B_2"/>
    <property type="match status" value="1"/>
</dbReference>
<dbReference type="Proteomes" id="UP001153712">
    <property type="component" value="Chromosome 3"/>
</dbReference>
<keyword evidence="2" id="KW-0719">Serine esterase</keyword>
<feature type="signal peptide" evidence="6">
    <location>
        <begin position="1"/>
        <end position="20"/>
    </location>
</feature>
<dbReference type="PANTHER" id="PTHR43142">
    <property type="entry name" value="CARBOXYLIC ESTER HYDROLASE"/>
    <property type="match status" value="1"/>
</dbReference>
<dbReference type="Pfam" id="PF00135">
    <property type="entry name" value="COesterase"/>
    <property type="match status" value="1"/>
</dbReference>
<dbReference type="GO" id="GO:0052689">
    <property type="term" value="F:carboxylic ester hydrolase activity"/>
    <property type="evidence" value="ECO:0007669"/>
    <property type="project" value="UniProtKB-KW"/>
</dbReference>
<dbReference type="AlphaFoldDB" id="A0A9N9TR86"/>
<dbReference type="Gene3D" id="3.40.50.1820">
    <property type="entry name" value="alpha/beta hydrolase"/>
    <property type="match status" value="1"/>
</dbReference>
<evidence type="ECO:0000259" key="7">
    <source>
        <dbReference type="Pfam" id="PF00135"/>
    </source>
</evidence>
<dbReference type="PROSITE" id="PS00122">
    <property type="entry name" value="CARBOXYLESTERASE_B_1"/>
    <property type="match status" value="1"/>
</dbReference>